<evidence type="ECO:0000256" key="3">
    <source>
        <dbReference type="ARBA" id="ARBA00004394"/>
    </source>
</evidence>
<evidence type="ECO:0000256" key="5">
    <source>
        <dbReference type="ARBA" id="ARBA00005363"/>
    </source>
</evidence>
<feature type="domain" description="MRH" evidence="20">
    <location>
        <begin position="21"/>
        <end position="171"/>
    </location>
</feature>
<evidence type="ECO:0000256" key="7">
    <source>
        <dbReference type="ARBA" id="ARBA00022448"/>
    </source>
</evidence>
<keyword evidence="14" id="KW-0496">Mitochondrion</keyword>
<dbReference type="Pfam" id="PF09451">
    <property type="entry name" value="ATG27"/>
    <property type="match status" value="1"/>
</dbReference>
<dbReference type="Proteomes" id="UP000325113">
    <property type="component" value="Unassembled WGS sequence"/>
</dbReference>
<dbReference type="InterPro" id="IPR009011">
    <property type="entry name" value="Man6P_isomerase_rcpt-bd_dom_sf"/>
</dbReference>
<dbReference type="Proteomes" id="UP000322899">
    <property type="component" value="Unassembled WGS sequence"/>
</dbReference>
<dbReference type="GO" id="GO:0031966">
    <property type="term" value="C:mitochondrial membrane"/>
    <property type="evidence" value="ECO:0007669"/>
    <property type="project" value="UniProtKB-SubCell"/>
</dbReference>
<evidence type="ECO:0000256" key="18">
    <source>
        <dbReference type="SAM" id="MobiDB-lite"/>
    </source>
</evidence>
<evidence type="ECO:0000256" key="8">
    <source>
        <dbReference type="ARBA" id="ARBA00022692"/>
    </source>
</evidence>
<dbReference type="PROSITE" id="PS51914">
    <property type="entry name" value="MRH"/>
    <property type="match status" value="1"/>
</dbReference>
<keyword evidence="11" id="KW-1133">Transmembrane helix</keyword>
<keyword evidence="8" id="KW-0812">Transmembrane</keyword>
<evidence type="ECO:0000256" key="11">
    <source>
        <dbReference type="ARBA" id="ARBA00022989"/>
    </source>
</evidence>
<accession>A0A5A8DJQ8</accession>
<name>A0A5A8DJQ8_CAFRO</name>
<evidence type="ECO:0000313" key="23">
    <source>
        <dbReference type="Proteomes" id="UP000322899"/>
    </source>
</evidence>
<dbReference type="GO" id="GO:0034045">
    <property type="term" value="C:phagophore assembly site membrane"/>
    <property type="evidence" value="ECO:0007669"/>
    <property type="project" value="UniProtKB-SubCell"/>
</dbReference>
<evidence type="ECO:0000256" key="1">
    <source>
        <dbReference type="ARBA" id="ARBA00004304"/>
    </source>
</evidence>
<evidence type="ECO:0000259" key="20">
    <source>
        <dbReference type="PROSITE" id="PS51914"/>
    </source>
</evidence>
<organism evidence="22 23">
    <name type="scientific">Cafeteria roenbergensis</name>
    <name type="common">Marine flagellate</name>
    <dbReference type="NCBI Taxonomy" id="33653"/>
    <lineage>
        <taxon>Eukaryota</taxon>
        <taxon>Sar</taxon>
        <taxon>Stramenopiles</taxon>
        <taxon>Bigyra</taxon>
        <taxon>Opalozoa</taxon>
        <taxon>Bicosoecida</taxon>
        <taxon>Cafeteriaceae</taxon>
        <taxon>Cafeteria</taxon>
    </lineage>
</organism>
<keyword evidence="13" id="KW-0333">Golgi apparatus</keyword>
<dbReference type="EMBL" id="VLTM01000049">
    <property type="protein sequence ID" value="KAA0159968.1"/>
    <property type="molecule type" value="Genomic_DNA"/>
</dbReference>
<evidence type="ECO:0000256" key="13">
    <source>
        <dbReference type="ARBA" id="ARBA00023034"/>
    </source>
</evidence>
<keyword evidence="16" id="KW-1015">Disulfide bond</keyword>
<dbReference type="GO" id="GO:0000139">
    <property type="term" value="C:Golgi membrane"/>
    <property type="evidence" value="ECO:0007669"/>
    <property type="project" value="UniProtKB-SubCell"/>
</dbReference>
<evidence type="ECO:0000256" key="6">
    <source>
        <dbReference type="ARBA" id="ARBA00013776"/>
    </source>
</evidence>
<evidence type="ECO:0000256" key="14">
    <source>
        <dbReference type="ARBA" id="ARBA00023128"/>
    </source>
</evidence>
<dbReference type="GO" id="GO:0015031">
    <property type="term" value="P:protein transport"/>
    <property type="evidence" value="ECO:0007669"/>
    <property type="project" value="UniProtKB-KW"/>
</dbReference>
<feature type="chain" id="PRO_5033847363" description="Autophagy-related protein 27" evidence="19">
    <location>
        <begin position="21"/>
        <end position="476"/>
    </location>
</feature>
<evidence type="ECO:0000256" key="4">
    <source>
        <dbReference type="ARBA" id="ARBA00004472"/>
    </source>
</evidence>
<evidence type="ECO:0000256" key="12">
    <source>
        <dbReference type="ARBA" id="ARBA00023006"/>
    </source>
</evidence>
<dbReference type="Gene3D" id="2.70.130.10">
    <property type="entry name" value="Mannose-6-phosphate receptor binding domain"/>
    <property type="match status" value="1"/>
</dbReference>
<comment type="similarity">
    <text evidence="5">Belongs to the ATG27 family.</text>
</comment>
<gene>
    <name evidence="22" type="ORF">FNF27_07624</name>
    <name evidence="21" type="ORF">FNF31_04613</name>
</gene>
<dbReference type="GO" id="GO:0030659">
    <property type="term" value="C:cytoplasmic vesicle membrane"/>
    <property type="evidence" value="ECO:0007669"/>
    <property type="project" value="UniProtKB-SubCell"/>
</dbReference>
<keyword evidence="12" id="KW-0072">Autophagy</keyword>
<dbReference type="InterPro" id="IPR018939">
    <property type="entry name" value="Autophagy-rel_prot_27"/>
</dbReference>
<dbReference type="GO" id="GO:0006914">
    <property type="term" value="P:autophagy"/>
    <property type="evidence" value="ECO:0007669"/>
    <property type="project" value="UniProtKB-KW"/>
</dbReference>
<reference evidence="23 24" key="1">
    <citation type="submission" date="2019-07" db="EMBL/GenBank/DDBJ databases">
        <title>Genomes of Cafeteria roenbergensis.</title>
        <authorList>
            <person name="Fischer M.G."/>
            <person name="Hackl T."/>
            <person name="Roman M."/>
        </authorList>
    </citation>
    <scope>NUCLEOTIDE SEQUENCE [LARGE SCALE GENOMIC DNA]</scope>
    <source>
        <strain evidence="21 24">Cflag</strain>
        <strain evidence="22 23">E4-10P</strain>
    </source>
</reference>
<dbReference type="PANTHER" id="PTHR15071">
    <property type="entry name" value="MANNOSE-6-PHOSPHATE RECEPTOR FAMILY MEMBER"/>
    <property type="match status" value="1"/>
</dbReference>
<sequence length="476" mass="49100">MRLLVSAVAAAVAVAGQALAETCTFEVPSNPNKVYDLTPLSGRDFHVPSAKGDFEFHLSVCGPLADPPKECEAVTKKHRVAAAQVSRGGFCFYLGRADEPSVRIEDGDAELGFDLVYSSGEPCSDGRRREVRYHFICAERYEAHVAPHFVVETPEKCHYNVTWPSRYGCPVDRSSWSWWAATGRHGDPNQATARKGAPQQSVEALTAGNQKGGVAIKGTPPRADTAGAHAGAHHPELVYGLGLPQLELWGGWTFWDVLIWSPVAAAVYMVLGFAYNVRSGRSPGWSAVPHSEAVQGCLRRACPAAVARRLAVPAAAGGGMVPGAAPLSWGFGAQRARESGGAGSWSVAGLLRRLPFVGGSAGASAGGVNVQARMRGVGGAPAAGAARAATSAGGGAEGAARRRGGAGGDGGGGSLLDDEAVDAAAQAGATAGGLDDAGVFGGEDDLEGLAMDATDDLDLFRSELEADERRAGNKSS</sequence>
<keyword evidence="9 19" id="KW-0732">Signal</keyword>
<proteinExistence type="inferred from homology"/>
<evidence type="ECO:0000313" key="24">
    <source>
        <dbReference type="Proteomes" id="UP000325113"/>
    </source>
</evidence>
<feature type="signal peptide" evidence="19">
    <location>
        <begin position="1"/>
        <end position="20"/>
    </location>
</feature>
<evidence type="ECO:0000256" key="19">
    <source>
        <dbReference type="SAM" id="SignalP"/>
    </source>
</evidence>
<comment type="subcellular location">
    <subcellularLocation>
        <location evidence="2">Cytoplasmic vesicle membrane</location>
        <topology evidence="2">Single-pass type I membrane protein</topology>
    </subcellularLocation>
    <subcellularLocation>
        <location evidence="3">Golgi apparatus membrane</location>
    </subcellularLocation>
    <subcellularLocation>
        <location evidence="1">Mitochondrion membrane</location>
        <topology evidence="1">Single-pass membrane protein</topology>
    </subcellularLocation>
    <subcellularLocation>
        <location evidence="4">Preautophagosomal structure membrane</location>
        <topology evidence="4">Single-pass type I membrane protein</topology>
    </subcellularLocation>
</comment>
<dbReference type="EMBL" id="VLTO01000093">
    <property type="protein sequence ID" value="KAA0165616.1"/>
    <property type="molecule type" value="Genomic_DNA"/>
</dbReference>
<evidence type="ECO:0000256" key="2">
    <source>
        <dbReference type="ARBA" id="ARBA00004358"/>
    </source>
</evidence>
<evidence type="ECO:0000313" key="21">
    <source>
        <dbReference type="EMBL" id="KAA0159968.1"/>
    </source>
</evidence>
<dbReference type="AlphaFoldDB" id="A0A5A8DJQ8"/>
<dbReference type="SUPFAM" id="SSF50911">
    <property type="entry name" value="Mannose 6-phosphate receptor domain"/>
    <property type="match status" value="1"/>
</dbReference>
<feature type="compositionally biased region" description="Gly residues" evidence="18">
    <location>
        <begin position="405"/>
        <end position="414"/>
    </location>
</feature>
<feature type="region of interest" description="Disordered" evidence="18">
    <location>
        <begin position="391"/>
        <end position="414"/>
    </location>
</feature>
<evidence type="ECO:0000313" key="22">
    <source>
        <dbReference type="EMBL" id="KAA0165616.1"/>
    </source>
</evidence>
<protein>
    <recommendedName>
        <fullName evidence="6">Autophagy-related protein 27</fullName>
    </recommendedName>
</protein>
<keyword evidence="17" id="KW-0968">Cytoplasmic vesicle</keyword>
<dbReference type="OrthoDB" id="4504960at2759"/>
<comment type="caution">
    <text evidence="22">The sequence shown here is derived from an EMBL/GenBank/DDBJ whole genome shotgun (WGS) entry which is preliminary data.</text>
</comment>
<evidence type="ECO:0000256" key="15">
    <source>
        <dbReference type="ARBA" id="ARBA00023136"/>
    </source>
</evidence>
<dbReference type="InterPro" id="IPR044865">
    <property type="entry name" value="MRH_dom"/>
</dbReference>
<keyword evidence="10" id="KW-0653">Protein transport</keyword>
<evidence type="ECO:0000256" key="17">
    <source>
        <dbReference type="ARBA" id="ARBA00023329"/>
    </source>
</evidence>
<keyword evidence="15" id="KW-0472">Membrane</keyword>
<evidence type="ECO:0000256" key="16">
    <source>
        <dbReference type="ARBA" id="ARBA00023157"/>
    </source>
</evidence>
<keyword evidence="7" id="KW-0813">Transport</keyword>
<evidence type="ECO:0000256" key="9">
    <source>
        <dbReference type="ARBA" id="ARBA00022729"/>
    </source>
</evidence>
<evidence type="ECO:0000256" key="10">
    <source>
        <dbReference type="ARBA" id="ARBA00022927"/>
    </source>
</evidence>